<dbReference type="EMBL" id="VEVO01000020">
    <property type="protein sequence ID" value="KAF0025812.1"/>
    <property type="molecule type" value="Genomic_DNA"/>
</dbReference>
<evidence type="ECO:0000313" key="2">
    <source>
        <dbReference type="Proteomes" id="UP000438429"/>
    </source>
</evidence>
<reference evidence="1 2" key="1">
    <citation type="submission" date="2019-06" db="EMBL/GenBank/DDBJ databases">
        <title>Draft genomes of female and male turbot (Scophthalmus maximus).</title>
        <authorList>
            <person name="Xu H."/>
            <person name="Xu X.-W."/>
            <person name="Shao C."/>
            <person name="Chen S."/>
        </authorList>
    </citation>
    <scope>NUCLEOTIDE SEQUENCE [LARGE SCALE GENOMIC DNA]</scope>
    <source>
        <strain evidence="1">Ysfricsl-2016a</strain>
        <tissue evidence="1">Blood</tissue>
    </source>
</reference>
<sequence length="116" mass="13824">MIATFTSLLCNMLPVNHERSVRFPPVFRPRCDLLDLFYFTMQRLFFFCSFIDSHNQKLVSGLNEQILYDDNTKNTKPVLIQKVLNMYVYVLYVPRIKYPLLQYKQLPSGVFVTFRD</sequence>
<comment type="caution">
    <text evidence="1">The sequence shown here is derived from an EMBL/GenBank/DDBJ whole genome shotgun (WGS) entry which is preliminary data.</text>
</comment>
<organism evidence="1 2">
    <name type="scientific">Scophthalmus maximus</name>
    <name type="common">Turbot</name>
    <name type="synonym">Psetta maxima</name>
    <dbReference type="NCBI Taxonomy" id="52904"/>
    <lineage>
        <taxon>Eukaryota</taxon>
        <taxon>Metazoa</taxon>
        <taxon>Chordata</taxon>
        <taxon>Craniata</taxon>
        <taxon>Vertebrata</taxon>
        <taxon>Euteleostomi</taxon>
        <taxon>Actinopterygii</taxon>
        <taxon>Neopterygii</taxon>
        <taxon>Teleostei</taxon>
        <taxon>Neoteleostei</taxon>
        <taxon>Acanthomorphata</taxon>
        <taxon>Carangaria</taxon>
        <taxon>Pleuronectiformes</taxon>
        <taxon>Pleuronectoidei</taxon>
        <taxon>Scophthalmidae</taxon>
        <taxon>Scophthalmus</taxon>
    </lineage>
</organism>
<gene>
    <name evidence="1" type="ORF">F2P81_022693</name>
</gene>
<proteinExistence type="predicted"/>
<dbReference type="Proteomes" id="UP000438429">
    <property type="component" value="Unassembled WGS sequence"/>
</dbReference>
<protein>
    <submittedName>
        <fullName evidence="1">Uncharacterized protein</fullName>
    </submittedName>
</protein>
<evidence type="ECO:0000313" key="1">
    <source>
        <dbReference type="EMBL" id="KAF0025812.1"/>
    </source>
</evidence>
<dbReference type="AlphaFoldDB" id="A0A6A4S3A1"/>
<name>A0A6A4S3A1_SCOMX</name>
<accession>A0A6A4S3A1</accession>